<dbReference type="Proteomes" id="UP000499080">
    <property type="component" value="Unassembled WGS sequence"/>
</dbReference>
<sequence>MEQILKLIDTISVPDGMIPIQLLIKQVSHSPSSVSPISSSGGLPSKLQQRVSCRESTESIPGDRNPLEERLEFTPTKLMSAFIIRSGRHGLFIPAEFSLRSISSEIFVGSWLRLLFLDDHIFRIVNCV</sequence>
<accession>A0A4Y2AYF1</accession>
<name>A0A4Y2AYF1_ARAVE</name>
<keyword evidence="2" id="KW-1185">Reference proteome</keyword>
<organism evidence="1 2">
    <name type="scientific">Araneus ventricosus</name>
    <name type="common">Orbweaver spider</name>
    <name type="synonym">Epeira ventricosa</name>
    <dbReference type="NCBI Taxonomy" id="182803"/>
    <lineage>
        <taxon>Eukaryota</taxon>
        <taxon>Metazoa</taxon>
        <taxon>Ecdysozoa</taxon>
        <taxon>Arthropoda</taxon>
        <taxon>Chelicerata</taxon>
        <taxon>Arachnida</taxon>
        <taxon>Araneae</taxon>
        <taxon>Araneomorphae</taxon>
        <taxon>Entelegynae</taxon>
        <taxon>Araneoidea</taxon>
        <taxon>Araneidae</taxon>
        <taxon>Araneus</taxon>
    </lineage>
</organism>
<dbReference type="EMBL" id="BGPR01000036">
    <property type="protein sequence ID" value="GBL84219.1"/>
    <property type="molecule type" value="Genomic_DNA"/>
</dbReference>
<gene>
    <name evidence="1" type="ORF">AVEN_118617_1</name>
</gene>
<evidence type="ECO:0000313" key="2">
    <source>
        <dbReference type="Proteomes" id="UP000499080"/>
    </source>
</evidence>
<comment type="caution">
    <text evidence="1">The sequence shown here is derived from an EMBL/GenBank/DDBJ whole genome shotgun (WGS) entry which is preliminary data.</text>
</comment>
<reference evidence="1 2" key="1">
    <citation type="journal article" date="2019" name="Sci. Rep.">
        <title>Orb-weaving spider Araneus ventricosus genome elucidates the spidroin gene catalogue.</title>
        <authorList>
            <person name="Kono N."/>
            <person name="Nakamura H."/>
            <person name="Ohtoshi R."/>
            <person name="Moran D.A.P."/>
            <person name="Shinohara A."/>
            <person name="Yoshida Y."/>
            <person name="Fujiwara M."/>
            <person name="Mori M."/>
            <person name="Tomita M."/>
            <person name="Arakawa K."/>
        </authorList>
    </citation>
    <scope>NUCLEOTIDE SEQUENCE [LARGE SCALE GENOMIC DNA]</scope>
</reference>
<proteinExistence type="predicted"/>
<evidence type="ECO:0000313" key="1">
    <source>
        <dbReference type="EMBL" id="GBL84219.1"/>
    </source>
</evidence>
<dbReference type="AlphaFoldDB" id="A0A4Y2AYF1"/>
<protein>
    <submittedName>
        <fullName evidence="1">Uncharacterized protein</fullName>
    </submittedName>
</protein>